<organism evidence="2 3">
    <name type="scientific">Meganyctiphanes norvegica</name>
    <name type="common">Northern krill</name>
    <name type="synonym">Thysanopoda norvegica</name>
    <dbReference type="NCBI Taxonomy" id="48144"/>
    <lineage>
        <taxon>Eukaryota</taxon>
        <taxon>Metazoa</taxon>
        <taxon>Ecdysozoa</taxon>
        <taxon>Arthropoda</taxon>
        <taxon>Crustacea</taxon>
        <taxon>Multicrustacea</taxon>
        <taxon>Malacostraca</taxon>
        <taxon>Eumalacostraca</taxon>
        <taxon>Eucarida</taxon>
        <taxon>Euphausiacea</taxon>
        <taxon>Euphausiidae</taxon>
        <taxon>Meganyctiphanes</taxon>
    </lineage>
</organism>
<feature type="region of interest" description="Disordered" evidence="1">
    <location>
        <begin position="335"/>
        <end position="453"/>
    </location>
</feature>
<feature type="non-terminal residue" evidence="2">
    <location>
        <position position="467"/>
    </location>
</feature>
<gene>
    <name evidence="2" type="ORF">MNOR_LOCUS14062</name>
</gene>
<dbReference type="Proteomes" id="UP001497623">
    <property type="component" value="Unassembled WGS sequence"/>
</dbReference>
<comment type="caution">
    <text evidence="2">The sequence shown here is derived from an EMBL/GenBank/DDBJ whole genome shotgun (WGS) entry which is preliminary data.</text>
</comment>
<evidence type="ECO:0000313" key="3">
    <source>
        <dbReference type="Proteomes" id="UP001497623"/>
    </source>
</evidence>
<keyword evidence="3" id="KW-1185">Reference proteome</keyword>
<dbReference type="EMBL" id="CAXKWB010008295">
    <property type="protein sequence ID" value="CAL4090609.1"/>
    <property type="molecule type" value="Genomic_DNA"/>
</dbReference>
<accession>A0AAV2QL70</accession>
<feature type="compositionally biased region" description="Polar residues" evidence="1">
    <location>
        <begin position="444"/>
        <end position="453"/>
    </location>
</feature>
<dbReference type="AlphaFoldDB" id="A0AAV2QL70"/>
<evidence type="ECO:0000313" key="2">
    <source>
        <dbReference type="EMBL" id="CAL4090609.1"/>
    </source>
</evidence>
<evidence type="ECO:0000256" key="1">
    <source>
        <dbReference type="SAM" id="MobiDB-lite"/>
    </source>
</evidence>
<reference evidence="2 3" key="1">
    <citation type="submission" date="2024-05" db="EMBL/GenBank/DDBJ databases">
        <authorList>
            <person name="Wallberg A."/>
        </authorList>
    </citation>
    <scope>NUCLEOTIDE SEQUENCE [LARGE SCALE GENOMIC DNA]</scope>
</reference>
<feature type="region of interest" description="Disordered" evidence="1">
    <location>
        <begin position="61"/>
        <end position="92"/>
    </location>
</feature>
<feature type="compositionally biased region" description="Basic residues" evidence="1">
    <location>
        <begin position="415"/>
        <end position="443"/>
    </location>
</feature>
<feature type="compositionally biased region" description="Polar residues" evidence="1">
    <location>
        <begin position="205"/>
        <end position="227"/>
    </location>
</feature>
<proteinExistence type="predicted"/>
<protein>
    <submittedName>
        <fullName evidence="2">Uncharacterized protein</fullName>
    </submittedName>
</protein>
<feature type="compositionally biased region" description="Polar residues" evidence="1">
    <location>
        <begin position="257"/>
        <end position="287"/>
    </location>
</feature>
<name>A0AAV2QL70_MEGNR</name>
<sequence length="467" mass="51088">STANVSGVRCETGVQRYACENQAYNQSYHALVGNSTGAAVSGAKGVTDVWREDDDDEYGFICSSKSGVSGPRQCSTESSDGSSGQGGRGDDIRHEYTHEYGIFRAAYRPPQGHLRSEGPYGIRDPVTYHCPIESSLSEDLLSTPEVESSPDGYTPYSENCTRNQDALGYLRGSEDYIRDSEGGSSEYIDSGFGSRDPIYYIETQHPTQLRSQQLPSEALQASSSRRGSSAKYISASVGRRNSNNTTYGRRPSLKGILSNSLTIPEANGTSRSCQTIPSGQSKSNQVTFALRRQSESSQGNPPPGDNVLVTEGPEGSCAKDIPGSCATTFVSSEATMHSWGNPPEGKVLRDGGSPRPGQQYRADHRPSHHHQHHSHSHRPNHDENGPTPPPRPHHLQQPDSPSNPHGGGGTMHGPRSPRQHHHHHNHHNHHNHLNHHHHHHPHHQVSSQPFTTTTSSRQFLIEDHKKG</sequence>
<feature type="region of interest" description="Disordered" evidence="1">
    <location>
        <begin position="138"/>
        <end position="160"/>
    </location>
</feature>
<feature type="region of interest" description="Disordered" evidence="1">
    <location>
        <begin position="205"/>
        <end position="315"/>
    </location>
</feature>
<feature type="compositionally biased region" description="Basic residues" evidence="1">
    <location>
        <begin position="366"/>
        <end position="378"/>
    </location>
</feature>
<feature type="non-terminal residue" evidence="2">
    <location>
        <position position="1"/>
    </location>
</feature>